<dbReference type="PANTHER" id="PTHR42978">
    <property type="entry name" value="QUORUM-QUENCHING LACTONASE YTNP-RELATED-RELATED"/>
    <property type="match status" value="1"/>
</dbReference>
<dbReference type="InterPro" id="IPR001279">
    <property type="entry name" value="Metallo-B-lactamas"/>
</dbReference>
<proteinExistence type="inferred from homology"/>
<dbReference type="InterPro" id="IPR036866">
    <property type="entry name" value="RibonucZ/Hydroxyglut_hydro"/>
</dbReference>
<reference evidence="7" key="1">
    <citation type="journal article" date="2019" name="Int. J. Syst. Evol. Microbiol.">
        <title>The Global Catalogue of Microorganisms (GCM) 10K type strain sequencing project: providing services to taxonomists for standard genome sequencing and annotation.</title>
        <authorList>
            <consortium name="The Broad Institute Genomics Platform"/>
            <consortium name="The Broad Institute Genome Sequencing Center for Infectious Disease"/>
            <person name="Wu L."/>
            <person name="Ma J."/>
        </authorList>
    </citation>
    <scope>NUCLEOTIDE SEQUENCE [LARGE SCALE GENOMIC DNA]</scope>
    <source>
        <strain evidence="7">TBRC 1276</strain>
    </source>
</reference>
<evidence type="ECO:0000313" key="7">
    <source>
        <dbReference type="Proteomes" id="UP001595851"/>
    </source>
</evidence>
<keyword evidence="7" id="KW-1185">Reference proteome</keyword>
<dbReference type="RefSeq" id="WP_379529640.1">
    <property type="nucleotide sequence ID" value="NZ_JBHSBI010000010.1"/>
</dbReference>
<evidence type="ECO:0000256" key="4">
    <source>
        <dbReference type="ARBA" id="ARBA00022833"/>
    </source>
</evidence>
<keyword evidence="3" id="KW-0378">Hydrolase</keyword>
<dbReference type="Pfam" id="PF00753">
    <property type="entry name" value="Lactamase_B"/>
    <property type="match status" value="1"/>
</dbReference>
<evidence type="ECO:0000256" key="2">
    <source>
        <dbReference type="ARBA" id="ARBA00022723"/>
    </source>
</evidence>
<evidence type="ECO:0000313" key="6">
    <source>
        <dbReference type="EMBL" id="MFC4009602.1"/>
    </source>
</evidence>
<keyword evidence="4" id="KW-0862">Zinc</keyword>
<evidence type="ECO:0000259" key="5">
    <source>
        <dbReference type="SMART" id="SM00849"/>
    </source>
</evidence>
<dbReference type="SMART" id="SM00849">
    <property type="entry name" value="Lactamase_B"/>
    <property type="match status" value="1"/>
</dbReference>
<keyword evidence="2" id="KW-0479">Metal-binding</keyword>
<dbReference type="InterPro" id="IPR051013">
    <property type="entry name" value="MBL_superfamily_lactonases"/>
</dbReference>
<gene>
    <name evidence="6" type="ORF">ACFOY2_20415</name>
</gene>
<evidence type="ECO:0000256" key="3">
    <source>
        <dbReference type="ARBA" id="ARBA00022801"/>
    </source>
</evidence>
<feature type="domain" description="Metallo-beta-lactamase" evidence="5">
    <location>
        <begin position="27"/>
        <end position="261"/>
    </location>
</feature>
<protein>
    <submittedName>
        <fullName evidence="6">MBL fold metallo-hydrolase</fullName>
    </submittedName>
</protein>
<dbReference type="Proteomes" id="UP001595851">
    <property type="component" value="Unassembled WGS sequence"/>
</dbReference>
<dbReference type="SUPFAM" id="SSF56281">
    <property type="entry name" value="Metallo-hydrolase/oxidoreductase"/>
    <property type="match status" value="1"/>
</dbReference>
<evidence type="ECO:0000256" key="1">
    <source>
        <dbReference type="ARBA" id="ARBA00007749"/>
    </source>
</evidence>
<dbReference type="EMBL" id="JBHSBI010000010">
    <property type="protein sequence ID" value="MFC4009602.1"/>
    <property type="molecule type" value="Genomic_DNA"/>
</dbReference>
<comment type="similarity">
    <text evidence="1">Belongs to the metallo-beta-lactamase superfamily.</text>
</comment>
<dbReference type="Gene3D" id="3.60.15.10">
    <property type="entry name" value="Ribonuclease Z/Hydroxyacylglutathione hydrolase-like"/>
    <property type="match status" value="1"/>
</dbReference>
<dbReference type="PANTHER" id="PTHR42978:SF3">
    <property type="entry name" value="BLR3078 PROTEIN"/>
    <property type="match status" value="1"/>
</dbReference>
<organism evidence="6 7">
    <name type="scientific">Nonomuraea purpurea</name>
    <dbReference type="NCBI Taxonomy" id="1849276"/>
    <lineage>
        <taxon>Bacteria</taxon>
        <taxon>Bacillati</taxon>
        <taxon>Actinomycetota</taxon>
        <taxon>Actinomycetes</taxon>
        <taxon>Streptosporangiales</taxon>
        <taxon>Streptosporangiaceae</taxon>
        <taxon>Nonomuraea</taxon>
    </lineage>
</organism>
<comment type="caution">
    <text evidence="6">The sequence shown here is derived from an EMBL/GenBank/DDBJ whole genome shotgun (WGS) entry which is preliminary data.</text>
</comment>
<sequence>MRVHHLNCGSLRTITPIEGSSSPERAVCHCLLIETDTDELVLVETGFGLTDIERPRESLEADFLAFAEPVLDPEETAIRQVARLGFAPANVRHIVLTHLHRDHTGGLPDFPHATVHVHEAEYRAVTDPDAEHHRDSLDRFMEAHRAHGPRWAPSQGRVPWFGMEAARLEGLPDDILLIPLPGHTPGHSGVAVRLGDRWLLHAGDAYFYHGEITADPPTSHPEFDFVQESVQVDRDVRLDSLRRLRALHREHGDEVEIFSSHDPWEFQRYA</sequence>
<dbReference type="CDD" id="cd07742">
    <property type="entry name" value="metallo-hydrolase-like_MBL-fold"/>
    <property type="match status" value="1"/>
</dbReference>
<accession>A0ABV8G6H6</accession>
<name>A0ABV8G6H6_9ACTN</name>